<organism evidence="5 6">
    <name type="scientific">Littorina saxatilis</name>
    <dbReference type="NCBI Taxonomy" id="31220"/>
    <lineage>
        <taxon>Eukaryota</taxon>
        <taxon>Metazoa</taxon>
        <taxon>Spiralia</taxon>
        <taxon>Lophotrochozoa</taxon>
        <taxon>Mollusca</taxon>
        <taxon>Gastropoda</taxon>
        <taxon>Caenogastropoda</taxon>
        <taxon>Littorinimorpha</taxon>
        <taxon>Littorinoidea</taxon>
        <taxon>Littorinidae</taxon>
        <taxon>Littorina</taxon>
    </lineage>
</organism>
<evidence type="ECO:0000256" key="2">
    <source>
        <dbReference type="SAM" id="SignalP"/>
    </source>
</evidence>
<dbReference type="InterPro" id="IPR003582">
    <property type="entry name" value="ShKT_dom"/>
</dbReference>
<name>A0AAN9BQ78_9CAEN</name>
<keyword evidence="2" id="KW-0732">Signal</keyword>
<dbReference type="Proteomes" id="UP001374579">
    <property type="component" value="Unassembled WGS sequence"/>
</dbReference>
<keyword evidence="1" id="KW-1015">Disulfide bond</keyword>
<dbReference type="GO" id="GO:0005615">
    <property type="term" value="C:extracellular space"/>
    <property type="evidence" value="ECO:0007669"/>
    <property type="project" value="TreeGrafter"/>
</dbReference>
<dbReference type="GO" id="GO:0032281">
    <property type="term" value="C:AMPA glutamate receptor complex"/>
    <property type="evidence" value="ECO:0007669"/>
    <property type="project" value="TreeGrafter"/>
</dbReference>
<dbReference type="PROSITE" id="PS51670">
    <property type="entry name" value="SHKT"/>
    <property type="match status" value="2"/>
</dbReference>
<evidence type="ECO:0000259" key="3">
    <source>
        <dbReference type="PROSITE" id="PS50184"/>
    </source>
</evidence>
<dbReference type="SUPFAM" id="SSF57603">
    <property type="entry name" value="FnI-like domain"/>
    <property type="match status" value="2"/>
</dbReference>
<dbReference type="Pfam" id="PF01549">
    <property type="entry name" value="ShK"/>
    <property type="match status" value="2"/>
</dbReference>
<feature type="signal peptide" evidence="2">
    <location>
        <begin position="1"/>
        <end position="22"/>
    </location>
</feature>
<gene>
    <name evidence="5" type="ORF">V1264_014049</name>
</gene>
<dbReference type="PANTHER" id="PTHR46252">
    <property type="entry name" value="BRORIN FAMILY MEMBER"/>
    <property type="match status" value="1"/>
</dbReference>
<dbReference type="PROSITE" id="PS50184">
    <property type="entry name" value="VWFC_2"/>
    <property type="match status" value="2"/>
</dbReference>
<evidence type="ECO:0000313" key="5">
    <source>
        <dbReference type="EMBL" id="KAK7110123.1"/>
    </source>
</evidence>
<evidence type="ECO:0000259" key="4">
    <source>
        <dbReference type="PROSITE" id="PS51670"/>
    </source>
</evidence>
<evidence type="ECO:0000256" key="1">
    <source>
        <dbReference type="PROSITE-ProRule" id="PRU01005"/>
    </source>
</evidence>
<dbReference type="PROSITE" id="PS01208">
    <property type="entry name" value="VWFC_1"/>
    <property type="match status" value="2"/>
</dbReference>
<feature type="domain" description="ShKT" evidence="4">
    <location>
        <begin position="406"/>
        <end position="442"/>
    </location>
</feature>
<dbReference type="InterPro" id="IPR042979">
    <property type="entry name" value="VWC2/VWC2L"/>
</dbReference>
<dbReference type="InterPro" id="IPR001007">
    <property type="entry name" value="VWF_dom"/>
</dbReference>
<dbReference type="Pfam" id="PF00093">
    <property type="entry name" value="VWC"/>
    <property type="match status" value="1"/>
</dbReference>
<dbReference type="PANTHER" id="PTHR46252:SF3">
    <property type="entry name" value="KIELIN_CHORDIN-LIKE PROTEIN"/>
    <property type="match status" value="1"/>
</dbReference>
<feature type="domain" description="VWFC" evidence="3">
    <location>
        <begin position="273"/>
        <end position="335"/>
    </location>
</feature>
<dbReference type="Gene3D" id="6.20.200.20">
    <property type="match status" value="1"/>
</dbReference>
<dbReference type="AlphaFoldDB" id="A0AAN9BQ78"/>
<dbReference type="EMBL" id="JBAMIC010000003">
    <property type="protein sequence ID" value="KAK7110123.1"/>
    <property type="molecule type" value="Genomic_DNA"/>
</dbReference>
<proteinExistence type="predicted"/>
<evidence type="ECO:0000313" key="6">
    <source>
        <dbReference type="Proteomes" id="UP001374579"/>
    </source>
</evidence>
<dbReference type="GO" id="GO:0045202">
    <property type="term" value="C:synapse"/>
    <property type="evidence" value="ECO:0007669"/>
    <property type="project" value="UniProtKB-SubCell"/>
</dbReference>
<sequence length="485" mass="52068">MATPLLTVAAIFMALTISKTTAIPPPQPTSTPPEPSTLAPQCRFNNGTVAPGFKPGDMGKSPGPGQCGVCSCDQSGRMECYPPPCVIPPCWDAKSPGPLCCRQCPNGPNCMTERGNIVKVGQELEEDGQICTCSGSWNYGGGGREGPMADCRPVPTTGAGCMDYNGKVYEGLVPGGQWKSKSGCMGCHCDNDWKAMCYVQDCWVTPCVDSIRKPGICCAICPNGNNCKTPSGKIVKDGEYLMDGSMNCSCTAQSFTKGSEPQAECSISLPLGCRLDNGTVLEGVKPGDSYKTGPCTTCYCQKDGKMMCASMMCALPYCGPNGHYTREGDCCPRCREGPSGCTLPNGTIAKDLNPGDKYQMGPCTTCICQEMSFNMSCMAIRCAMPFCGDRGYYTPEGNCCPVCRACEDANFACRFWASRGECTNNPGWMLKNCKKSCKVKECQSECVDADPYCNWWSGQEQCEKNPVWMLNKCTKSCNACFPKNA</sequence>
<feature type="domain" description="VWFC" evidence="3">
    <location>
        <begin position="339"/>
        <end position="404"/>
    </location>
</feature>
<accession>A0AAN9BQ78</accession>
<feature type="domain" description="ShKT" evidence="4">
    <location>
        <begin position="446"/>
        <end position="480"/>
    </location>
</feature>
<dbReference type="SMART" id="SM00254">
    <property type="entry name" value="ShKT"/>
    <property type="match status" value="2"/>
</dbReference>
<comment type="caution">
    <text evidence="1">Lacks conserved residue(s) required for the propagation of feature annotation.</text>
</comment>
<keyword evidence="6" id="KW-1185">Reference proteome</keyword>
<feature type="disulfide bond" evidence="1">
    <location>
        <begin position="446"/>
        <end position="480"/>
    </location>
</feature>
<dbReference type="SMART" id="SM00214">
    <property type="entry name" value="VWC"/>
    <property type="match status" value="3"/>
</dbReference>
<dbReference type="Pfam" id="PF23334">
    <property type="entry name" value="VWC2L_2nd"/>
    <property type="match status" value="2"/>
</dbReference>
<feature type="chain" id="PRO_5042831580" evidence="2">
    <location>
        <begin position="23"/>
        <end position="485"/>
    </location>
</feature>
<reference evidence="5 6" key="1">
    <citation type="submission" date="2024-02" db="EMBL/GenBank/DDBJ databases">
        <title>Chromosome-scale genome assembly of the rough periwinkle Littorina saxatilis.</title>
        <authorList>
            <person name="De Jode A."/>
            <person name="Faria R."/>
            <person name="Formenti G."/>
            <person name="Sims Y."/>
            <person name="Smith T.P."/>
            <person name="Tracey A."/>
            <person name="Wood J.M.D."/>
            <person name="Zagrodzka Z.B."/>
            <person name="Johannesson K."/>
            <person name="Butlin R.K."/>
            <person name="Leder E.H."/>
        </authorList>
    </citation>
    <scope>NUCLEOTIDE SEQUENCE [LARGE SCALE GENOMIC DNA]</scope>
    <source>
        <strain evidence="5">Snail1</strain>
        <tissue evidence="5">Muscle</tissue>
    </source>
</reference>
<protein>
    <submittedName>
        <fullName evidence="5">Uncharacterized protein</fullName>
    </submittedName>
</protein>
<dbReference type="GO" id="GO:0030514">
    <property type="term" value="P:negative regulation of BMP signaling pathway"/>
    <property type="evidence" value="ECO:0007669"/>
    <property type="project" value="TreeGrafter"/>
</dbReference>
<comment type="caution">
    <text evidence="5">The sequence shown here is derived from an EMBL/GenBank/DDBJ whole genome shotgun (WGS) entry which is preliminary data.</text>
</comment>